<evidence type="ECO:0000313" key="2">
    <source>
        <dbReference type="Proteomes" id="UP000800094"/>
    </source>
</evidence>
<dbReference type="PANTHER" id="PTHR35040:SF7">
    <property type="entry name" value="FIBRONECTIN TYPE-III DOMAIN-CONTAINING PROTEIN-RELATED"/>
    <property type="match status" value="1"/>
</dbReference>
<dbReference type="EMBL" id="ML987190">
    <property type="protein sequence ID" value="KAF2255465.1"/>
    <property type="molecule type" value="Genomic_DNA"/>
</dbReference>
<name>A0A6A6IY49_9PLEO</name>
<proteinExistence type="predicted"/>
<dbReference type="Proteomes" id="UP000800094">
    <property type="component" value="Unassembled WGS sequence"/>
</dbReference>
<dbReference type="InterPro" id="IPR021986">
    <property type="entry name" value="Spherulin4"/>
</dbReference>
<accession>A0A6A6IY49</accession>
<evidence type="ECO:0008006" key="3">
    <source>
        <dbReference type="Google" id="ProtNLM"/>
    </source>
</evidence>
<dbReference type="RefSeq" id="XP_033690469.1">
    <property type="nucleotide sequence ID" value="XM_033823212.1"/>
</dbReference>
<dbReference type="PANTHER" id="PTHR35040">
    <property type="match status" value="1"/>
</dbReference>
<keyword evidence="2" id="KW-1185">Reference proteome</keyword>
<protein>
    <recommendedName>
        <fullName evidence="3">Cell surface protein</fullName>
    </recommendedName>
</protein>
<dbReference type="GeneID" id="54576542"/>
<reference evidence="1" key="1">
    <citation type="journal article" date="2020" name="Stud. Mycol.">
        <title>101 Dothideomycetes genomes: a test case for predicting lifestyles and emergence of pathogens.</title>
        <authorList>
            <person name="Haridas S."/>
            <person name="Albert R."/>
            <person name="Binder M."/>
            <person name="Bloem J."/>
            <person name="Labutti K."/>
            <person name="Salamov A."/>
            <person name="Andreopoulos B."/>
            <person name="Baker S."/>
            <person name="Barry K."/>
            <person name="Bills G."/>
            <person name="Bluhm B."/>
            <person name="Cannon C."/>
            <person name="Castanera R."/>
            <person name="Culley D."/>
            <person name="Daum C."/>
            <person name="Ezra D."/>
            <person name="Gonzalez J."/>
            <person name="Henrissat B."/>
            <person name="Kuo A."/>
            <person name="Liang C."/>
            <person name="Lipzen A."/>
            <person name="Lutzoni F."/>
            <person name="Magnuson J."/>
            <person name="Mondo S."/>
            <person name="Nolan M."/>
            <person name="Ohm R."/>
            <person name="Pangilinan J."/>
            <person name="Park H.-J."/>
            <person name="Ramirez L."/>
            <person name="Alfaro M."/>
            <person name="Sun H."/>
            <person name="Tritt A."/>
            <person name="Yoshinaga Y."/>
            <person name="Zwiers L.-H."/>
            <person name="Turgeon B."/>
            <person name="Goodwin S."/>
            <person name="Spatafora J."/>
            <person name="Crous P."/>
            <person name="Grigoriev I."/>
        </authorList>
    </citation>
    <scope>NUCLEOTIDE SEQUENCE</scope>
    <source>
        <strain evidence="1">CBS 122368</strain>
    </source>
</reference>
<organism evidence="1 2">
    <name type="scientific">Trematosphaeria pertusa</name>
    <dbReference type="NCBI Taxonomy" id="390896"/>
    <lineage>
        <taxon>Eukaryota</taxon>
        <taxon>Fungi</taxon>
        <taxon>Dikarya</taxon>
        <taxon>Ascomycota</taxon>
        <taxon>Pezizomycotina</taxon>
        <taxon>Dothideomycetes</taxon>
        <taxon>Pleosporomycetidae</taxon>
        <taxon>Pleosporales</taxon>
        <taxon>Massarineae</taxon>
        <taxon>Trematosphaeriaceae</taxon>
        <taxon>Trematosphaeria</taxon>
    </lineage>
</organism>
<dbReference type="Pfam" id="PF12138">
    <property type="entry name" value="Spherulin4"/>
    <property type="match status" value="1"/>
</dbReference>
<dbReference type="OrthoDB" id="5342184at2759"/>
<dbReference type="AlphaFoldDB" id="A0A6A6IY49"/>
<sequence length="256" mass="29121">MSILLPLYIYPWPGAWDPLYWVAANHPHLNFSVVLNPCSGPCLNSTPESPYVTEMPRLKDYPNIRTLGYVATNYTDKPIDTVIAEIHRYAEWTQVMNDSRVAVDGIFFDETPGLYHWQKHDYLAKATAEVRGLEGLGQKVVVYNPGTLPDITWNYLDIADITVIFEDTFTNFIDANKFNALKNFHSATNSTKSAFSIMLHSIGNIPDELLEWTAKEMKEMAEWNFATSVADAGAYWHSFSPIFSSYIIKYEEEDGV</sequence>
<gene>
    <name evidence="1" type="ORF">BU26DRAFT_417677</name>
</gene>
<evidence type="ECO:0000313" key="1">
    <source>
        <dbReference type="EMBL" id="KAF2255465.1"/>
    </source>
</evidence>